<dbReference type="KEGG" id="egl:EGR_08013"/>
<dbReference type="InterPro" id="IPR001478">
    <property type="entry name" value="PDZ"/>
</dbReference>
<feature type="compositionally biased region" description="Polar residues" evidence="2">
    <location>
        <begin position="248"/>
        <end position="261"/>
    </location>
</feature>
<feature type="region of interest" description="Disordered" evidence="2">
    <location>
        <begin position="447"/>
        <end position="468"/>
    </location>
</feature>
<dbReference type="GO" id="GO:0005096">
    <property type="term" value="F:GTPase activator activity"/>
    <property type="evidence" value="ECO:0007669"/>
    <property type="project" value="UniProtKB-KW"/>
</dbReference>
<dbReference type="PANTHER" id="PTHR23176">
    <property type="entry name" value="RHO/RAC/CDC GTPASE-ACTIVATING PROTEIN"/>
    <property type="match status" value="1"/>
</dbReference>
<feature type="domain" description="PDZ" evidence="3">
    <location>
        <begin position="43"/>
        <end position="111"/>
    </location>
</feature>
<dbReference type="PANTHER" id="PTHR23176:SF129">
    <property type="entry name" value="RHO GTPASE ACTIVATING PROTEIN AT 16F, ISOFORM E-RELATED"/>
    <property type="match status" value="1"/>
</dbReference>
<dbReference type="InterPro" id="IPR008936">
    <property type="entry name" value="Rho_GTPase_activation_prot"/>
</dbReference>
<dbReference type="CTD" id="36343728"/>
<evidence type="ECO:0000313" key="6">
    <source>
        <dbReference type="Proteomes" id="UP000019149"/>
    </source>
</evidence>
<gene>
    <name evidence="5" type="ORF">EGR_08013</name>
</gene>
<dbReference type="GO" id="GO:0005737">
    <property type="term" value="C:cytoplasm"/>
    <property type="evidence" value="ECO:0007669"/>
    <property type="project" value="TreeGrafter"/>
</dbReference>
<feature type="region of interest" description="Disordered" evidence="2">
    <location>
        <begin position="248"/>
        <end position="268"/>
    </location>
</feature>
<protein>
    <submittedName>
        <fullName evidence="5">Rho GTPase-activating protein</fullName>
    </submittedName>
</protein>
<dbReference type="Proteomes" id="UP000019149">
    <property type="component" value="Unassembled WGS sequence"/>
</dbReference>
<dbReference type="AlphaFoldDB" id="W6UUQ6"/>
<dbReference type="SMART" id="SM00228">
    <property type="entry name" value="PDZ"/>
    <property type="match status" value="1"/>
</dbReference>
<evidence type="ECO:0000256" key="1">
    <source>
        <dbReference type="ARBA" id="ARBA00022468"/>
    </source>
</evidence>
<dbReference type="SMART" id="SM00324">
    <property type="entry name" value="RhoGAP"/>
    <property type="match status" value="1"/>
</dbReference>
<sequence length="1209" mass="132121">MGEPFKFLPYADKIIRVCSGTFGRDLMSTPLSSAPAKVRDAVTIVIPRGPIGFEFSIKSQGPRIVISKVRQGGTAELAGLKCGSILQAVNQQPINGLSFLQVSNMIRRTSGFTAEISVIEPEEAATVNNDDSFVPGPASSSRYNLDGVLSCNSPSKSSAASANPSHFRSKRENAPATRVELLQGSRSSSPLEMQQRNDAFGRVNVPPVPSDLRLQLRQDYSLTSAADGYLVSPRGLRRQALLFSKDSNYVTEPSPRSSSSAYDKKASEGTHMLHESLDNMISAFDSALKVVHRESSAPPAPTPRLVRRQAYPSSSSVTSLSSSPLVRDRSIRTTPGASDGPRFLPAHLSFTVPHVTPPQPTFLPKLSVRRKISSPLLQTEKSSGFREPRFTNLSAYMDELTVPSAQDHGDFGNTASDKCSLLGRNEISSSLRHLPLLANTTLTLSDTDQTRRNDDLPSAKNADDLRTAEASRQSRYRLLKGFAHGEALNTEPSFYKSEQCLCKVAKIDGRALTPAIWRRFYIYIGNGFVLFILASNDCHSFKKSTPVRFCHDDSSLANVVDPFTPDGVSSSRIVLPLHGLQWSNLRHLPSDLPTWGSSSSSAYRLHCSPSEMFESEANAVDDLQCYLFEHEDNGGTQITAIFSNRQAAASALSLCQRYGGVCKENNPPDSSGLSYSLSLHTGLAVYHPSPNGGGGSGTLRRTRKSLPDSAMRRRFAAECSHQEGKLARGKLNEGASCGREDPTFITTAERLVDTNDTVGVDGTSRFRFLSSAAAPFFKGIANALSNSRAAPTLTTPAPPPPPSNPEELARRIAAIIGEPPDFSDLNNPGPVFGAPLENQTPSPDYPGVPLILHTMVIALELHGLHHVGLYRAPGRQKEINRFVCLANLTSLDPNAMLHLDTWRDIRALTGVIKTFFRRLPEPIFDPVSWGPLASIVPESSVGCTKTSLAYALLAILAKLNKIRTISGPLTSLDTSNRVNNINYEKSMPSWRFATLDFLFGHLRRLAALEEANQCSFECIAICFGPSLFRGDSSLQPKFNKILEVMLQHWPWLVAGFLETTADHDNMDHNSSSHHPTLAQTETYVQHFFVNGVNFSEESYFHFRPLETAKRAAYFSNDLAEDVLTAVEDIFVRAGLSVGSISRSESLKSINRTSDEDGSLLDVIMRSLSASSDLDSQKLHRNELLCSELGVPGEGRKHQPTSLRVPESHL</sequence>
<dbReference type="EMBL" id="APAU02000093">
    <property type="protein sequence ID" value="EUB57129.1"/>
    <property type="molecule type" value="Genomic_DNA"/>
</dbReference>
<dbReference type="SUPFAM" id="SSF48350">
    <property type="entry name" value="GTPase activation domain, GAP"/>
    <property type="match status" value="1"/>
</dbReference>
<dbReference type="InterPro" id="IPR050729">
    <property type="entry name" value="Rho-GAP"/>
</dbReference>
<dbReference type="RefSeq" id="XP_024348325.1">
    <property type="nucleotide sequence ID" value="XM_024497262.1"/>
</dbReference>
<feature type="domain" description="Rho-GAP" evidence="4">
    <location>
        <begin position="834"/>
        <end position="1053"/>
    </location>
</feature>
<dbReference type="Gene3D" id="1.10.555.10">
    <property type="entry name" value="Rho GTPase activation protein"/>
    <property type="match status" value="1"/>
</dbReference>
<reference evidence="5 6" key="1">
    <citation type="journal article" date="2013" name="Nat. Genet.">
        <title>The genome of the hydatid tapeworm Echinococcus granulosus.</title>
        <authorList>
            <person name="Zheng H."/>
            <person name="Zhang W."/>
            <person name="Zhang L."/>
            <person name="Zhang Z."/>
            <person name="Li J."/>
            <person name="Lu G."/>
            <person name="Zhu Y."/>
            <person name="Wang Y."/>
            <person name="Huang Y."/>
            <person name="Liu J."/>
            <person name="Kang H."/>
            <person name="Chen J."/>
            <person name="Wang L."/>
            <person name="Chen A."/>
            <person name="Yu S."/>
            <person name="Gao Z."/>
            <person name="Jin L."/>
            <person name="Gu W."/>
            <person name="Wang Z."/>
            <person name="Zhao L."/>
            <person name="Shi B."/>
            <person name="Wen H."/>
            <person name="Lin R."/>
            <person name="Jones M.K."/>
            <person name="Brejova B."/>
            <person name="Vinar T."/>
            <person name="Zhao G."/>
            <person name="McManus D.P."/>
            <person name="Chen Z."/>
            <person name="Zhou Y."/>
            <person name="Wang S."/>
        </authorList>
    </citation>
    <scope>NUCLEOTIDE SEQUENCE [LARGE SCALE GENOMIC DNA]</scope>
</reference>
<dbReference type="OrthoDB" id="3183924at2759"/>
<feature type="compositionally biased region" description="Low complexity" evidence="2">
    <location>
        <begin position="154"/>
        <end position="165"/>
    </location>
</feature>
<dbReference type="STRING" id="6210.W6UUQ6"/>
<evidence type="ECO:0000256" key="2">
    <source>
        <dbReference type="SAM" id="MobiDB-lite"/>
    </source>
</evidence>
<dbReference type="CDD" id="cd00136">
    <property type="entry name" value="PDZ_canonical"/>
    <property type="match status" value="1"/>
</dbReference>
<dbReference type="SUPFAM" id="SSF50156">
    <property type="entry name" value="PDZ domain-like"/>
    <property type="match status" value="1"/>
</dbReference>
<name>W6UUQ6_ECHGR</name>
<evidence type="ECO:0000259" key="3">
    <source>
        <dbReference type="PROSITE" id="PS50106"/>
    </source>
</evidence>
<dbReference type="Gene3D" id="2.30.42.10">
    <property type="match status" value="1"/>
</dbReference>
<evidence type="ECO:0000313" key="5">
    <source>
        <dbReference type="EMBL" id="EUB57129.1"/>
    </source>
</evidence>
<dbReference type="Pfam" id="PF00595">
    <property type="entry name" value="PDZ"/>
    <property type="match status" value="1"/>
</dbReference>
<feature type="compositionally biased region" description="Low complexity" evidence="2">
    <location>
        <begin position="312"/>
        <end position="325"/>
    </location>
</feature>
<feature type="region of interest" description="Disordered" evidence="2">
    <location>
        <begin position="154"/>
        <end position="207"/>
    </location>
</feature>
<feature type="region of interest" description="Disordered" evidence="2">
    <location>
        <begin position="1189"/>
        <end position="1209"/>
    </location>
</feature>
<dbReference type="Pfam" id="PF00620">
    <property type="entry name" value="RhoGAP"/>
    <property type="match status" value="1"/>
</dbReference>
<evidence type="ECO:0000259" key="4">
    <source>
        <dbReference type="PROSITE" id="PS50238"/>
    </source>
</evidence>
<dbReference type="PROSITE" id="PS50238">
    <property type="entry name" value="RHOGAP"/>
    <property type="match status" value="1"/>
</dbReference>
<comment type="caution">
    <text evidence="5">The sequence shown here is derived from an EMBL/GenBank/DDBJ whole genome shotgun (WGS) entry which is preliminary data.</text>
</comment>
<dbReference type="OMA" id="FEHEDNG"/>
<accession>W6UUQ6</accession>
<proteinExistence type="predicted"/>
<dbReference type="PROSITE" id="PS50106">
    <property type="entry name" value="PDZ"/>
    <property type="match status" value="1"/>
</dbReference>
<feature type="compositionally biased region" description="Polar residues" evidence="2">
    <location>
        <begin position="184"/>
        <end position="197"/>
    </location>
</feature>
<dbReference type="InterPro" id="IPR036034">
    <property type="entry name" value="PDZ_sf"/>
</dbReference>
<keyword evidence="6" id="KW-1185">Reference proteome</keyword>
<dbReference type="GeneID" id="36343728"/>
<organism evidence="5 6">
    <name type="scientific">Echinococcus granulosus</name>
    <name type="common">Hydatid tapeworm</name>
    <dbReference type="NCBI Taxonomy" id="6210"/>
    <lineage>
        <taxon>Eukaryota</taxon>
        <taxon>Metazoa</taxon>
        <taxon>Spiralia</taxon>
        <taxon>Lophotrochozoa</taxon>
        <taxon>Platyhelminthes</taxon>
        <taxon>Cestoda</taxon>
        <taxon>Eucestoda</taxon>
        <taxon>Cyclophyllidea</taxon>
        <taxon>Taeniidae</taxon>
        <taxon>Echinococcus</taxon>
        <taxon>Echinococcus granulosus group</taxon>
    </lineage>
</organism>
<feature type="region of interest" description="Disordered" evidence="2">
    <location>
        <begin position="294"/>
        <end position="342"/>
    </location>
</feature>
<feature type="compositionally biased region" description="Basic and acidic residues" evidence="2">
    <location>
        <begin position="448"/>
        <end position="468"/>
    </location>
</feature>
<dbReference type="GO" id="GO:0007165">
    <property type="term" value="P:signal transduction"/>
    <property type="evidence" value="ECO:0007669"/>
    <property type="project" value="InterPro"/>
</dbReference>
<dbReference type="InterPro" id="IPR000198">
    <property type="entry name" value="RhoGAP_dom"/>
</dbReference>
<keyword evidence="1" id="KW-0343">GTPase activation</keyword>
<dbReference type="CDD" id="cd00159">
    <property type="entry name" value="RhoGAP"/>
    <property type="match status" value="1"/>
</dbReference>